<name>A0A7J6Y8Z3_TRYCR</name>
<evidence type="ECO:0000313" key="4">
    <source>
        <dbReference type="Proteomes" id="UP000583944"/>
    </source>
</evidence>
<keyword evidence="2" id="KW-0472">Membrane</keyword>
<dbReference type="SUPFAM" id="SSF51338">
    <property type="entry name" value="Composite domain of metallo-dependent hydrolases"/>
    <property type="match status" value="1"/>
</dbReference>
<evidence type="ECO:0000256" key="1">
    <source>
        <dbReference type="ARBA" id="ARBA00022801"/>
    </source>
</evidence>
<dbReference type="InterPro" id="IPR032466">
    <property type="entry name" value="Metal_Hydrolase"/>
</dbReference>
<keyword evidence="2" id="KW-0812">Transmembrane</keyword>
<protein>
    <recommendedName>
        <fullName evidence="5">N-acetylglucosamine-6-phosphate deacetylase-like protein</fullName>
    </recommendedName>
</protein>
<dbReference type="Proteomes" id="UP000583944">
    <property type="component" value="Unassembled WGS sequence"/>
</dbReference>
<dbReference type="EMBL" id="JABDHM010000022">
    <property type="protein sequence ID" value="KAF5223032.1"/>
    <property type="molecule type" value="Genomic_DNA"/>
</dbReference>
<dbReference type="SUPFAM" id="SSF51556">
    <property type="entry name" value="Metallo-dependent hydrolases"/>
    <property type="match status" value="1"/>
</dbReference>
<gene>
    <name evidence="3" type="ORF">ECC02_003859</name>
</gene>
<keyword evidence="2" id="KW-1133">Transmembrane helix</keyword>
<accession>A0A7J6Y8Z3</accession>
<comment type="caution">
    <text evidence="3">The sequence shown here is derived from an EMBL/GenBank/DDBJ whole genome shotgun (WGS) entry which is preliminary data.</text>
</comment>
<dbReference type="AlphaFoldDB" id="A0A7J6Y8Z3"/>
<sequence length="477" mass="52832">MYMYLTQFKGCHFLLMLQICFFWKFDFLFILFYIYIYIYFTKVVLSVMSRVVSLIQGNIVTPSEVIYDGFVVVADGVIENVGGSASLPSENDLQQRYDNAQIEIVEGGFILPGFVDIHNHGIGGADDVIGYWTNPEYTLRELARCGTLCALASIVFSDDHKHLVKKCIEEVEKRVGAYIPDCCLLGGIHAEGPVINDRGGLPACENRWNLESFKKLCATMPSMRIMTISPHIDARSNYELIGYLLRLGVRPSLGHDRVATKKEILGALKLAPSERDKLHVTHMHNVMSFAHRNPSLVNVALCSSFPNAEIYRGAIPPYVEIIGDLVHTDAIPLHVTISSRGCDDVALITDCISENLPGKRFSYNGRLSCVRAEGGCSLCDASGRPTKTLAGGTSSLADQFMNLVTLFRVDLISACKMVATTPAKIARLDGVGSIERGKKANILILNSELNTITKRMIYGKWTAHAEYRLLRPSVSHM</sequence>
<dbReference type="Gene3D" id="2.30.40.10">
    <property type="entry name" value="Urease, subunit C, domain 1"/>
    <property type="match status" value="1"/>
</dbReference>
<dbReference type="InterPro" id="IPR011059">
    <property type="entry name" value="Metal-dep_hydrolase_composite"/>
</dbReference>
<evidence type="ECO:0000313" key="3">
    <source>
        <dbReference type="EMBL" id="KAF5223032.1"/>
    </source>
</evidence>
<feature type="transmembrane region" description="Helical" evidence="2">
    <location>
        <begin position="21"/>
        <end position="40"/>
    </location>
</feature>
<organism evidence="3 4">
    <name type="scientific">Trypanosoma cruzi</name>
    <dbReference type="NCBI Taxonomy" id="5693"/>
    <lineage>
        <taxon>Eukaryota</taxon>
        <taxon>Discoba</taxon>
        <taxon>Euglenozoa</taxon>
        <taxon>Kinetoplastea</taxon>
        <taxon>Metakinetoplastina</taxon>
        <taxon>Trypanosomatida</taxon>
        <taxon>Trypanosomatidae</taxon>
        <taxon>Trypanosoma</taxon>
        <taxon>Schizotrypanum</taxon>
    </lineage>
</organism>
<reference evidence="3 4" key="1">
    <citation type="journal article" date="2019" name="Genome Biol. Evol.">
        <title>Nanopore Sequencing Significantly Improves Genome Assembly of the Protozoan Parasite Trypanosoma cruzi.</title>
        <authorList>
            <person name="Diaz-Viraque F."/>
            <person name="Pita S."/>
            <person name="Greif G."/>
            <person name="de Souza R.C.M."/>
            <person name="Iraola G."/>
            <person name="Robello C."/>
        </authorList>
    </citation>
    <scope>NUCLEOTIDE SEQUENCE [LARGE SCALE GENOMIC DNA]</scope>
    <source>
        <strain evidence="3 4">Berenice</strain>
    </source>
</reference>
<dbReference type="GO" id="GO:0008448">
    <property type="term" value="F:N-acetylglucosamine-6-phosphate deacetylase activity"/>
    <property type="evidence" value="ECO:0007669"/>
    <property type="project" value="TreeGrafter"/>
</dbReference>
<dbReference type="VEuPathDB" id="TriTrypDB:ECC02_003859"/>
<dbReference type="PANTHER" id="PTHR11113:SF15">
    <property type="entry name" value="N-ACETYLGLUCOSAMINE-6-PHOSPHATE DEACETYLASE-LIKE PROTEIN"/>
    <property type="match status" value="1"/>
</dbReference>
<dbReference type="GO" id="GO:0006046">
    <property type="term" value="P:N-acetylglucosamine catabolic process"/>
    <property type="evidence" value="ECO:0007669"/>
    <property type="project" value="TreeGrafter"/>
</dbReference>
<dbReference type="PANTHER" id="PTHR11113">
    <property type="entry name" value="N-ACETYLGLUCOSAMINE-6-PHOSPHATE DEACETYLASE"/>
    <property type="match status" value="1"/>
</dbReference>
<evidence type="ECO:0000256" key="2">
    <source>
        <dbReference type="SAM" id="Phobius"/>
    </source>
</evidence>
<keyword evidence="1" id="KW-0378">Hydrolase</keyword>
<dbReference type="VEuPathDB" id="TriTrypDB:BCY84_16085"/>
<evidence type="ECO:0008006" key="5">
    <source>
        <dbReference type="Google" id="ProtNLM"/>
    </source>
</evidence>
<dbReference type="Gene3D" id="3.20.20.140">
    <property type="entry name" value="Metal-dependent hydrolases"/>
    <property type="match status" value="1"/>
</dbReference>
<proteinExistence type="predicted"/>